<organism evidence="1 2">
    <name type="scientific">Candidatus Scatousia excrementipullorum</name>
    <dbReference type="NCBI Taxonomy" id="2840936"/>
    <lineage>
        <taxon>Bacteria</taxon>
        <taxon>Candidatus Scatousia</taxon>
    </lineage>
</organism>
<protein>
    <submittedName>
        <fullName evidence="1">Uncharacterized protein</fullName>
    </submittedName>
</protein>
<gene>
    <name evidence="1" type="ORF">IAC76_09600</name>
</gene>
<reference evidence="1" key="2">
    <citation type="journal article" date="2021" name="PeerJ">
        <title>Extensive microbial diversity within the chicken gut microbiome revealed by metagenomics and culture.</title>
        <authorList>
            <person name="Gilroy R."/>
            <person name="Ravi A."/>
            <person name="Getino M."/>
            <person name="Pursley I."/>
            <person name="Horton D.L."/>
            <person name="Alikhan N.F."/>
            <person name="Baker D."/>
            <person name="Gharbi K."/>
            <person name="Hall N."/>
            <person name="Watson M."/>
            <person name="Adriaenssens E.M."/>
            <person name="Foster-Nyarko E."/>
            <person name="Jarju S."/>
            <person name="Secka A."/>
            <person name="Antonio M."/>
            <person name="Oren A."/>
            <person name="Chaudhuri R.R."/>
            <person name="La Ragione R."/>
            <person name="Hildebrand F."/>
            <person name="Pallen M.J."/>
        </authorList>
    </citation>
    <scope>NUCLEOTIDE SEQUENCE</scope>
    <source>
        <strain evidence="1">10192</strain>
    </source>
</reference>
<reference evidence="1" key="1">
    <citation type="submission" date="2020-10" db="EMBL/GenBank/DDBJ databases">
        <authorList>
            <person name="Gilroy R."/>
        </authorList>
    </citation>
    <scope>NUCLEOTIDE SEQUENCE</scope>
    <source>
        <strain evidence="1">10192</strain>
    </source>
</reference>
<dbReference type="EMBL" id="JADIND010000215">
    <property type="protein sequence ID" value="MBO8431627.1"/>
    <property type="molecule type" value="Genomic_DNA"/>
</dbReference>
<dbReference type="Proteomes" id="UP000823632">
    <property type="component" value="Unassembled WGS sequence"/>
</dbReference>
<proteinExistence type="predicted"/>
<comment type="caution">
    <text evidence="1">The sequence shown here is derived from an EMBL/GenBank/DDBJ whole genome shotgun (WGS) entry which is preliminary data.</text>
</comment>
<name>A0A9D9DPD3_9BACT</name>
<dbReference type="SUPFAM" id="SSF58113">
    <property type="entry name" value="Apolipoprotein A-I"/>
    <property type="match status" value="1"/>
</dbReference>
<sequence length="929" mass="103786">MDYNVDDFNKILADINAKIDNLASDSEEKSVLIESMKNAFDHKSSVEIERLEEFGEDLNNIKSMLDNGVNAKDSGEITEALKNLEQSFKNEILNVTFDKERMLDGIKEEIVRMIEKSAYLDELYPGKNSEYFDDVKRTISDSLALVQNDINGHIKEDYEMLAQAIGALYGYLEKIKKDINTNSTGETAQMASDIRQALNTAVNTLTSKTDELTVLISSNSADRDAMSAVLNSAKSKVDEIETILKDNYSNQIDDLKMDLALLTDKVESASFDIKKSIGTDISTVLKGIEDSAALISEFKESVSSDLSGYLGSLKEALATFSDEMKSSQETFHSELFDRKSEEISQLVRDLDELDKNLLERDTDYKEFVSGKINAVFDTVKSLQEIISSSNTAYSDSLAEKMAVIEDLILKKSMLKDEKLDTLENTFNEYLNVIRENLNRFDVEFKTFDDSITAKVDSVSGILNNVSGKTDEIALNIRTNLSNQISDLKTDISVAGDKVDLLKDEMNRISTHSLSQVMTGLQNSSALIGDFKEDMVSHMSEYLTAIKDALATFADDMKVVEETFDSDAIEQKLTELQGLSQDIQKLDADLAYKETNYRGYVDEKIEELHNYLVTLEDMISSSGIGVENSVCAKISALEDLITGKDNAGTMGQISEKLDNVAGKTEEQSNNIKEIKELINSVFEEIQNKNDAVQSSISENDAHARLIEANFIEQLRELETKLQESGSKHRLDTYEKISEIEELLSLVKTSVENIGTNSLEKLETKLAEIELGLNENYSSYDENLTVLQNKIGEYITSSEKIAADTGSKIENSLVEIIEIKTELRDLYEKFDTLNVQNSDDTDNHFAEVIGKLEGVIEKLELSRTNLDESFKNSVQDSIEFVDKGLGYISSNLGEIKSGQSENLKNLTSVINEKIEEIKEQLSLINTDIVQA</sequence>
<feature type="non-terminal residue" evidence="1">
    <location>
        <position position="929"/>
    </location>
</feature>
<evidence type="ECO:0000313" key="2">
    <source>
        <dbReference type="Proteomes" id="UP000823632"/>
    </source>
</evidence>
<dbReference type="AlphaFoldDB" id="A0A9D9DPD3"/>
<evidence type="ECO:0000313" key="1">
    <source>
        <dbReference type="EMBL" id="MBO8431627.1"/>
    </source>
</evidence>
<accession>A0A9D9DPD3</accession>